<organism evidence="4 5">
    <name type="scientific">Galbibacter pacificus</name>
    <dbReference type="NCBI Taxonomy" id="2996052"/>
    <lineage>
        <taxon>Bacteria</taxon>
        <taxon>Pseudomonadati</taxon>
        <taxon>Bacteroidota</taxon>
        <taxon>Flavobacteriia</taxon>
        <taxon>Flavobacteriales</taxon>
        <taxon>Flavobacteriaceae</taxon>
        <taxon>Galbibacter</taxon>
    </lineage>
</organism>
<dbReference type="Proteomes" id="UP001153642">
    <property type="component" value="Unassembled WGS sequence"/>
</dbReference>
<dbReference type="EMBL" id="JAPMUA010000005">
    <property type="protein sequence ID" value="MDG3587035.1"/>
    <property type="molecule type" value="Genomic_DNA"/>
</dbReference>
<evidence type="ECO:0000313" key="5">
    <source>
        <dbReference type="Proteomes" id="UP001153642"/>
    </source>
</evidence>
<name>A0ABT6FUW6_9FLAO</name>
<feature type="chain" id="PRO_5045328904" evidence="2">
    <location>
        <begin position="20"/>
        <end position="242"/>
    </location>
</feature>
<evidence type="ECO:0000259" key="3">
    <source>
        <dbReference type="Pfam" id="PF10988"/>
    </source>
</evidence>
<evidence type="ECO:0000256" key="2">
    <source>
        <dbReference type="SAM" id="SignalP"/>
    </source>
</evidence>
<reference evidence="4" key="1">
    <citation type="submission" date="2022-11" db="EMBL/GenBank/DDBJ databases">
        <title>High-quality draft genome sequence of Galbibacter sp. strain CMA-7.</title>
        <authorList>
            <person name="Wei L."/>
            <person name="Dong C."/>
            <person name="Shao Z."/>
        </authorList>
    </citation>
    <scope>NUCLEOTIDE SEQUENCE</scope>
    <source>
        <strain evidence="4">CMA-7</strain>
    </source>
</reference>
<feature type="signal peptide" evidence="2">
    <location>
        <begin position="1"/>
        <end position="19"/>
    </location>
</feature>
<feature type="region of interest" description="Disordered" evidence="1">
    <location>
        <begin position="220"/>
        <end position="242"/>
    </location>
</feature>
<evidence type="ECO:0000256" key="1">
    <source>
        <dbReference type="SAM" id="MobiDB-lite"/>
    </source>
</evidence>
<dbReference type="RefSeq" id="WP_277900699.1">
    <property type="nucleotide sequence ID" value="NZ_JAPMUA010000005.1"/>
</dbReference>
<comment type="caution">
    <text evidence="4">The sequence shown here is derived from an EMBL/GenBank/DDBJ whole genome shotgun (WGS) entry which is preliminary data.</text>
</comment>
<dbReference type="InterPro" id="IPR021255">
    <property type="entry name" value="DUF2807"/>
</dbReference>
<dbReference type="Gene3D" id="2.160.20.120">
    <property type="match status" value="1"/>
</dbReference>
<dbReference type="Pfam" id="PF10988">
    <property type="entry name" value="DUF2807"/>
    <property type="match status" value="1"/>
</dbReference>
<keyword evidence="5" id="KW-1185">Reference proteome</keyword>
<dbReference type="PANTHER" id="PTHR39200:SF1">
    <property type="entry name" value="AUTO-TRANSPORTER ADHESIN HEAD GIN DOMAIN-CONTAINING PROTEIN-RELATED"/>
    <property type="match status" value="1"/>
</dbReference>
<sequence length="242" mass="25575">MKRLILISMALTATLTANAQWFGNEKVKGNGNVQTLERNTSNYAEVDVAGFFDVELVAGNEGKITISAEENLIPHIVTEVRGSKLVIKTEEGYDLRPSHNKEILITVPFESLDAVSLTGSGDIVTKNTIKTDQFEANLTGSGDLQVIVEANSVESDLTGSGDISLSGKTTDFECAISGSGDIHAKELKATNVDASISGSGDIDVYCDGFLKARVSGSGDVDYYGSPEKEDSKVSGSGDISRG</sequence>
<gene>
    <name evidence="4" type="ORF">OSR52_14260</name>
</gene>
<keyword evidence="2" id="KW-0732">Signal</keyword>
<dbReference type="PANTHER" id="PTHR39200">
    <property type="entry name" value="HYPOTHETICAL EXPORTED PROTEIN"/>
    <property type="match status" value="1"/>
</dbReference>
<proteinExistence type="predicted"/>
<accession>A0ABT6FUW6</accession>
<evidence type="ECO:0000313" key="4">
    <source>
        <dbReference type="EMBL" id="MDG3587035.1"/>
    </source>
</evidence>
<feature type="domain" description="Putative auto-transporter adhesin head GIN" evidence="3">
    <location>
        <begin position="42"/>
        <end position="226"/>
    </location>
</feature>
<protein>
    <submittedName>
        <fullName evidence="4">DUF2807 domain-containing protein</fullName>
    </submittedName>
</protein>